<dbReference type="PANTHER" id="PTHR23061:SF12">
    <property type="entry name" value="DNA POLYMERASE ALPHA SUBUNIT B"/>
    <property type="match status" value="1"/>
</dbReference>
<feature type="compositionally biased region" description="Low complexity" evidence="7">
    <location>
        <begin position="193"/>
        <end position="210"/>
    </location>
</feature>
<evidence type="ECO:0000313" key="10">
    <source>
        <dbReference type="EMBL" id="RXK36519.1"/>
    </source>
</evidence>
<comment type="caution">
    <text evidence="10">The sequence shown here is derived from an EMBL/GenBank/DDBJ whole genome shotgun (WGS) entry which is preliminary data.</text>
</comment>
<evidence type="ECO:0000259" key="9">
    <source>
        <dbReference type="Pfam" id="PF22062"/>
    </source>
</evidence>
<name>A0A4Q1BCG5_TREME</name>
<evidence type="ECO:0000313" key="11">
    <source>
        <dbReference type="Proteomes" id="UP000289152"/>
    </source>
</evidence>
<evidence type="ECO:0000256" key="2">
    <source>
        <dbReference type="ARBA" id="ARBA00007299"/>
    </source>
</evidence>
<evidence type="ECO:0000256" key="3">
    <source>
        <dbReference type="ARBA" id="ARBA00018596"/>
    </source>
</evidence>
<keyword evidence="5 6" id="KW-0539">Nucleus</keyword>
<dbReference type="Pfam" id="PF22062">
    <property type="entry name" value="OB_DPOA2"/>
    <property type="match status" value="1"/>
</dbReference>
<dbReference type="InterPro" id="IPR016722">
    <property type="entry name" value="DNA_pol_alpha_bsu"/>
</dbReference>
<dbReference type="OrthoDB" id="336885at2759"/>
<feature type="domain" description="DNA polymerase alpha subunit B OB" evidence="9">
    <location>
        <begin position="275"/>
        <end position="390"/>
    </location>
</feature>
<gene>
    <name evidence="10" type="ORF">M231_06241</name>
</gene>
<dbReference type="AlphaFoldDB" id="A0A4Q1BCG5"/>
<evidence type="ECO:0000259" key="8">
    <source>
        <dbReference type="Pfam" id="PF04042"/>
    </source>
</evidence>
<dbReference type="PANTHER" id="PTHR23061">
    <property type="entry name" value="DNA POLYMERASE 2 ALPHA 70 KDA SUBUNIT"/>
    <property type="match status" value="1"/>
</dbReference>
<organism evidence="10 11">
    <name type="scientific">Tremella mesenterica</name>
    <name type="common">Jelly fungus</name>
    <dbReference type="NCBI Taxonomy" id="5217"/>
    <lineage>
        <taxon>Eukaryota</taxon>
        <taxon>Fungi</taxon>
        <taxon>Dikarya</taxon>
        <taxon>Basidiomycota</taxon>
        <taxon>Agaricomycotina</taxon>
        <taxon>Tremellomycetes</taxon>
        <taxon>Tremellales</taxon>
        <taxon>Tremellaceae</taxon>
        <taxon>Tremella</taxon>
    </lineage>
</organism>
<evidence type="ECO:0000256" key="4">
    <source>
        <dbReference type="ARBA" id="ARBA00022705"/>
    </source>
</evidence>
<feature type="compositionally biased region" description="Polar residues" evidence="7">
    <location>
        <begin position="211"/>
        <end position="224"/>
    </location>
</feature>
<dbReference type="InParanoid" id="A0A4Q1BCG5"/>
<comment type="subcellular location">
    <subcellularLocation>
        <location evidence="1 6">Nucleus</location>
    </subcellularLocation>
</comment>
<dbReference type="InterPro" id="IPR054300">
    <property type="entry name" value="OB_DPOA2"/>
</dbReference>
<feature type="domain" description="DNA polymerase alpha/delta/epsilon subunit B" evidence="8">
    <location>
        <begin position="421"/>
        <end position="644"/>
    </location>
</feature>
<sequence>MAISEETARNELGELFHEAVTTHPDVMAECLSILRLYNLTPSTLYYKYEAFLLSRPSGLRARLSILSLDTIRELRKEIQREQQAKAIANMSPAQNENTPVVGVGVRKAKGNMSDLGGFLDGLTTPSRPMKNKSSNGIARLSNTSNNANVPSPLSNDSYLTPSRQFSTPTTASSYRPGPSKLSDTHLSTPLGKSGESSRPSSPLSGNESSLLTPQPNQPFSQRCQPNSLVETLNPHLSSASGYPLGTTKYRVGLSTSEDVKDWGYRYMFEKISQRSEALDDMIDDFADIIKDSYGVTELGDPHFASEEDIYAVGRILSPPTDSSKVSTQALYLESSRLLGSGRRVQLRFSPGIKVRGGASGVKSFGLFPGCLICVKGRNGGGGVFVADEVLLPPPSPMHLTTVPDLLAMQHGDKLAGQPISIMTAAGPFTLDDNLMYHPLEALVEVVIAERPDVLVLLGPFVDANHPFIANGAVLQTSEEIFKDQVGSRLQRIIEGSPGTMIILSPSVRDTVSKHMAFPQAMLDKELLGIPKRVRTIPNPCTFSINEITISLSSVDVLFHLRREELVQRAEEAEPDSELKGQEVKDPMAGLVRHVLGQRTFYPIFPPPEVHATEVNLDVTHHALLRMSSAPDVLILPSKLRHFSKIVDSTLVINPSHLSRPHTGGTFAKLIVHPLPRAELERDMAIDGGLEEMREHNVWERARSEIWRI</sequence>
<dbReference type="EMBL" id="SDIL01000095">
    <property type="protein sequence ID" value="RXK36519.1"/>
    <property type="molecule type" value="Genomic_DNA"/>
</dbReference>
<dbReference type="InterPro" id="IPR007185">
    <property type="entry name" value="DNA_pol_a/d/e_bsu"/>
</dbReference>
<reference evidence="10 11" key="1">
    <citation type="submission" date="2016-06" db="EMBL/GenBank/DDBJ databases">
        <title>Evolution of pathogenesis and genome organization in the Tremellales.</title>
        <authorList>
            <person name="Cuomo C."/>
            <person name="Litvintseva A."/>
            <person name="Heitman J."/>
            <person name="Chen Y."/>
            <person name="Sun S."/>
            <person name="Springer D."/>
            <person name="Dromer F."/>
            <person name="Young S."/>
            <person name="Zeng Q."/>
            <person name="Chapman S."/>
            <person name="Gujja S."/>
            <person name="Saif S."/>
            <person name="Birren B."/>
        </authorList>
    </citation>
    <scope>NUCLEOTIDE SEQUENCE [LARGE SCALE GENOMIC DNA]</scope>
    <source>
        <strain evidence="10 11">ATCC 28783</strain>
    </source>
</reference>
<protein>
    <recommendedName>
        <fullName evidence="3 6">DNA polymerase alpha subunit B</fullName>
    </recommendedName>
</protein>
<dbReference type="GO" id="GO:0005658">
    <property type="term" value="C:alpha DNA polymerase:primase complex"/>
    <property type="evidence" value="ECO:0007669"/>
    <property type="project" value="TreeGrafter"/>
</dbReference>
<dbReference type="PIRSF" id="PIRSF018300">
    <property type="entry name" value="DNA_pol_alph_2"/>
    <property type="match status" value="1"/>
</dbReference>
<proteinExistence type="inferred from homology"/>
<dbReference type="Gene3D" id="3.60.21.60">
    <property type="match status" value="2"/>
</dbReference>
<evidence type="ECO:0000256" key="6">
    <source>
        <dbReference type="PIRNR" id="PIRNR018300"/>
    </source>
</evidence>
<dbReference type="VEuPathDB" id="FungiDB:TREMEDRAFT_66921"/>
<keyword evidence="11" id="KW-1185">Reference proteome</keyword>
<keyword evidence="4 6" id="KW-0235">DNA replication</keyword>
<accession>A0A4Q1BCG5</accession>
<dbReference type="FunCoup" id="A0A4Q1BCG5">
    <property type="interactions" value="161"/>
</dbReference>
<dbReference type="STRING" id="5217.A0A4Q1BCG5"/>
<comment type="similarity">
    <text evidence="2 6">Belongs to the DNA polymerase alpha subunit B family.</text>
</comment>
<dbReference type="GO" id="GO:0006270">
    <property type="term" value="P:DNA replication initiation"/>
    <property type="evidence" value="ECO:0007669"/>
    <property type="project" value="TreeGrafter"/>
</dbReference>
<comment type="function">
    <text evidence="6">Accessory subunit of the DNA polymerase alpha complex (also known as the alpha DNA polymerase-primase complex) which plays an essential role in the initiation of DNA synthesis.</text>
</comment>
<evidence type="ECO:0000256" key="5">
    <source>
        <dbReference type="ARBA" id="ARBA00023242"/>
    </source>
</evidence>
<feature type="compositionally biased region" description="Polar residues" evidence="7">
    <location>
        <begin position="123"/>
        <end position="173"/>
    </location>
</feature>
<evidence type="ECO:0000256" key="7">
    <source>
        <dbReference type="SAM" id="MobiDB-lite"/>
    </source>
</evidence>
<feature type="region of interest" description="Disordered" evidence="7">
    <location>
        <begin position="116"/>
        <end position="224"/>
    </location>
</feature>
<dbReference type="Pfam" id="PF04042">
    <property type="entry name" value="DNA_pol_E_B"/>
    <property type="match status" value="1"/>
</dbReference>
<evidence type="ECO:0000256" key="1">
    <source>
        <dbReference type="ARBA" id="ARBA00004123"/>
    </source>
</evidence>
<dbReference type="Proteomes" id="UP000289152">
    <property type="component" value="Unassembled WGS sequence"/>
</dbReference>
<dbReference type="GO" id="GO:0003677">
    <property type="term" value="F:DNA binding"/>
    <property type="evidence" value="ECO:0007669"/>
    <property type="project" value="InterPro"/>
</dbReference>